<dbReference type="AlphaFoldDB" id="A0AA45KGN8"/>
<gene>
    <name evidence="1" type="ORF">JW886_09650</name>
</gene>
<organism evidence="1 2">
    <name type="scientific">Lactococcus taiwanensis</name>
    <dbReference type="NCBI Taxonomy" id="1151742"/>
    <lineage>
        <taxon>Bacteria</taxon>
        <taxon>Bacillati</taxon>
        <taxon>Bacillota</taxon>
        <taxon>Bacilli</taxon>
        <taxon>Lactobacillales</taxon>
        <taxon>Streptococcaceae</taxon>
        <taxon>Lactococcus</taxon>
    </lineage>
</organism>
<evidence type="ECO:0000313" key="2">
    <source>
        <dbReference type="Proteomes" id="UP000663608"/>
    </source>
</evidence>
<dbReference type="Proteomes" id="UP000663608">
    <property type="component" value="Chromosome"/>
</dbReference>
<keyword evidence="2" id="KW-1185">Reference proteome</keyword>
<dbReference type="EMBL" id="CP070872">
    <property type="protein sequence ID" value="QSE76696.1"/>
    <property type="molecule type" value="Genomic_DNA"/>
</dbReference>
<dbReference type="KEGG" id="lti:JW886_09650"/>
<protein>
    <submittedName>
        <fullName evidence="1">Histidinol-phosphate/aromatic aminotransferase and cobyric acid decarboxylase</fullName>
    </submittedName>
</protein>
<keyword evidence="1" id="KW-0808">Transferase</keyword>
<dbReference type="GO" id="GO:0008483">
    <property type="term" value="F:transaminase activity"/>
    <property type="evidence" value="ECO:0007669"/>
    <property type="project" value="UniProtKB-KW"/>
</dbReference>
<keyword evidence="1" id="KW-0032">Aminotransferase</keyword>
<sequence length="86" mass="10326">MTVKVKSKERPRIDIKLHKPLEKEFYDVQIIFRDNKVQAWYRLNENEVMWLCEKYSPISTPLSVAIAPRFLPKSHIEKPNWESRKG</sequence>
<evidence type="ECO:0000313" key="1">
    <source>
        <dbReference type="EMBL" id="QSE76696.1"/>
    </source>
</evidence>
<reference evidence="1 2" key="1">
    <citation type="submission" date="2021-02" db="EMBL/GenBank/DDBJ databases">
        <title>Complete genome sequence of Lactococcus lactis strain K_LL004.</title>
        <authorList>
            <person name="Kim H.B."/>
        </authorList>
    </citation>
    <scope>NUCLEOTIDE SEQUENCE [LARGE SCALE GENOMIC DNA]</scope>
    <source>
        <strain evidence="1 2">K_LL004</strain>
    </source>
</reference>
<proteinExistence type="predicted"/>
<accession>A0AA45KGN8</accession>
<name>A0AA45KGN8_9LACT</name>
<dbReference type="RefSeq" id="WP_205871981.1">
    <property type="nucleotide sequence ID" value="NZ_CP070872.1"/>
</dbReference>